<dbReference type="GO" id="GO:0055085">
    <property type="term" value="P:transmembrane transport"/>
    <property type="evidence" value="ECO:0007669"/>
    <property type="project" value="InterPro"/>
</dbReference>
<dbReference type="InterPro" id="IPR037682">
    <property type="entry name" value="TonB_C"/>
</dbReference>
<sequence>MLGTDKRNWYAIVCSLFIHLMVFFVVSTTATYCYDSSNSEVFETMDYIENVDLMQAKQGTSLVKQEYDANFEMILCSEEQFKQVVVNTEEIKIPNTANAIKNKLKAAIVNAPAVSPKLLSGSPVPYPSGGDGSSGTVLVCVLVGVDGKPEYTSIAGSCGNHVLDGAAIDHCINWRFNPAIDARGKPVRCLIYIPVRVER</sequence>
<keyword evidence="4 5" id="KW-0472">Membrane</keyword>
<keyword evidence="2 5" id="KW-0812">Transmembrane</keyword>
<feature type="domain" description="TonB C-terminal" evidence="6">
    <location>
        <begin position="109"/>
        <end position="199"/>
    </location>
</feature>
<reference evidence="7" key="1">
    <citation type="submission" date="2019-08" db="EMBL/GenBank/DDBJ databases">
        <authorList>
            <person name="Kucharzyk K."/>
            <person name="Murdoch R.W."/>
            <person name="Higgins S."/>
            <person name="Loffler F."/>
        </authorList>
    </citation>
    <scope>NUCLEOTIDE SEQUENCE</scope>
</reference>
<evidence type="ECO:0000313" key="7">
    <source>
        <dbReference type="EMBL" id="MPL86044.1"/>
    </source>
</evidence>
<gene>
    <name evidence="7" type="ORF">SDC9_32020</name>
</gene>
<dbReference type="Pfam" id="PF03544">
    <property type="entry name" value="TonB_C"/>
    <property type="match status" value="1"/>
</dbReference>
<dbReference type="InterPro" id="IPR006260">
    <property type="entry name" value="TonB/TolA_C"/>
</dbReference>
<dbReference type="Gene3D" id="3.30.1150.10">
    <property type="match status" value="1"/>
</dbReference>
<evidence type="ECO:0000259" key="6">
    <source>
        <dbReference type="PROSITE" id="PS52015"/>
    </source>
</evidence>
<dbReference type="AlphaFoldDB" id="A0A644V436"/>
<dbReference type="GO" id="GO:0016020">
    <property type="term" value="C:membrane"/>
    <property type="evidence" value="ECO:0007669"/>
    <property type="project" value="UniProtKB-SubCell"/>
</dbReference>
<proteinExistence type="predicted"/>
<evidence type="ECO:0000256" key="4">
    <source>
        <dbReference type="ARBA" id="ARBA00023136"/>
    </source>
</evidence>
<evidence type="ECO:0000256" key="3">
    <source>
        <dbReference type="ARBA" id="ARBA00022989"/>
    </source>
</evidence>
<comment type="caution">
    <text evidence="7">The sequence shown here is derived from an EMBL/GenBank/DDBJ whole genome shotgun (WGS) entry which is preliminary data.</text>
</comment>
<organism evidence="7">
    <name type="scientific">bioreactor metagenome</name>
    <dbReference type="NCBI Taxonomy" id="1076179"/>
    <lineage>
        <taxon>unclassified sequences</taxon>
        <taxon>metagenomes</taxon>
        <taxon>ecological metagenomes</taxon>
    </lineage>
</organism>
<dbReference type="EMBL" id="VSSQ01000215">
    <property type="protein sequence ID" value="MPL86044.1"/>
    <property type="molecule type" value="Genomic_DNA"/>
</dbReference>
<evidence type="ECO:0000256" key="1">
    <source>
        <dbReference type="ARBA" id="ARBA00004167"/>
    </source>
</evidence>
<feature type="transmembrane region" description="Helical" evidence="5">
    <location>
        <begin position="9"/>
        <end position="32"/>
    </location>
</feature>
<dbReference type="NCBIfam" id="TIGR01352">
    <property type="entry name" value="tonB_Cterm"/>
    <property type="match status" value="1"/>
</dbReference>
<dbReference type="PROSITE" id="PS52015">
    <property type="entry name" value="TONB_CTD"/>
    <property type="match status" value="1"/>
</dbReference>
<evidence type="ECO:0000256" key="2">
    <source>
        <dbReference type="ARBA" id="ARBA00022692"/>
    </source>
</evidence>
<evidence type="ECO:0000256" key="5">
    <source>
        <dbReference type="SAM" id="Phobius"/>
    </source>
</evidence>
<name>A0A644V436_9ZZZZ</name>
<accession>A0A644V436</accession>
<dbReference type="SUPFAM" id="SSF74653">
    <property type="entry name" value="TolA/TonB C-terminal domain"/>
    <property type="match status" value="1"/>
</dbReference>
<keyword evidence="3 5" id="KW-1133">Transmembrane helix</keyword>
<comment type="subcellular location">
    <subcellularLocation>
        <location evidence="1">Membrane</location>
        <topology evidence="1">Single-pass membrane protein</topology>
    </subcellularLocation>
</comment>
<protein>
    <recommendedName>
        <fullName evidence="6">TonB C-terminal domain-containing protein</fullName>
    </recommendedName>
</protein>